<dbReference type="AlphaFoldDB" id="A0A6G0PX39"/>
<feature type="non-terminal residue" evidence="2">
    <location>
        <position position="26"/>
    </location>
</feature>
<evidence type="ECO:0000313" key="3">
    <source>
        <dbReference type="Proteomes" id="UP000486351"/>
    </source>
</evidence>
<reference evidence="2 3" key="1">
    <citation type="submission" date="2018-09" db="EMBL/GenBank/DDBJ databases">
        <title>Genomic investigation of the strawberry pathogen Phytophthora fragariae indicates pathogenicity is determined by transcriptional variation in three key races.</title>
        <authorList>
            <person name="Adams T.M."/>
            <person name="Armitage A.D."/>
            <person name="Sobczyk M.K."/>
            <person name="Bates H.J."/>
            <person name="Dunwell J.M."/>
            <person name="Nellist C.F."/>
            <person name="Harrison R.J."/>
        </authorList>
    </citation>
    <scope>NUCLEOTIDE SEQUENCE [LARGE SCALE GENOMIC DNA]</scope>
    <source>
        <strain evidence="2 3">NOV-77</strain>
    </source>
</reference>
<name>A0A6G0PX39_9STRA</name>
<evidence type="ECO:0000256" key="1">
    <source>
        <dbReference type="SAM" id="MobiDB-lite"/>
    </source>
</evidence>
<feature type="region of interest" description="Disordered" evidence="1">
    <location>
        <begin position="1"/>
        <end position="26"/>
    </location>
</feature>
<comment type="caution">
    <text evidence="2">The sequence shown here is derived from an EMBL/GenBank/DDBJ whole genome shotgun (WGS) entry which is preliminary data.</text>
</comment>
<gene>
    <name evidence="2" type="ORF">PF008_g33407</name>
</gene>
<protein>
    <submittedName>
        <fullName evidence="2">Uncharacterized protein</fullName>
    </submittedName>
</protein>
<proteinExistence type="predicted"/>
<dbReference type="Proteomes" id="UP000486351">
    <property type="component" value="Unassembled WGS sequence"/>
</dbReference>
<organism evidence="2 3">
    <name type="scientific">Phytophthora fragariae</name>
    <dbReference type="NCBI Taxonomy" id="53985"/>
    <lineage>
        <taxon>Eukaryota</taxon>
        <taxon>Sar</taxon>
        <taxon>Stramenopiles</taxon>
        <taxon>Oomycota</taxon>
        <taxon>Peronosporomycetes</taxon>
        <taxon>Peronosporales</taxon>
        <taxon>Peronosporaceae</taxon>
        <taxon>Phytophthora</taxon>
    </lineage>
</organism>
<sequence length="26" mass="2756">MATDGVHVDSAQSKAMNLQVLKRQGA</sequence>
<dbReference type="EMBL" id="QXFY01012421">
    <property type="protein sequence ID" value="KAE9259269.1"/>
    <property type="molecule type" value="Genomic_DNA"/>
</dbReference>
<accession>A0A6G0PX39</accession>
<evidence type="ECO:0000313" key="2">
    <source>
        <dbReference type="EMBL" id="KAE9259269.1"/>
    </source>
</evidence>